<evidence type="ECO:0000259" key="2">
    <source>
        <dbReference type="Pfam" id="PF00437"/>
    </source>
</evidence>
<dbReference type="SUPFAM" id="SSF52540">
    <property type="entry name" value="P-loop containing nucleoside triphosphate hydrolases"/>
    <property type="match status" value="1"/>
</dbReference>
<dbReference type="AlphaFoldDB" id="A0A1F2PAT6"/>
<dbReference type="Pfam" id="PF23989">
    <property type="entry name" value="PilB3_C"/>
    <property type="match status" value="1"/>
</dbReference>
<dbReference type="InterPro" id="IPR027417">
    <property type="entry name" value="P-loop_NTPase"/>
</dbReference>
<name>A0A1F2PAT6_9EURY</name>
<dbReference type="EMBL" id="LYOS01000003">
    <property type="protein sequence ID" value="OFV67811.1"/>
    <property type="molecule type" value="Genomic_DNA"/>
</dbReference>
<sequence>MGLGRLRKLLQKEKSIDFGEYSPSEFGYLFEEPVFDGFETVDRYWLEEPYSHATILRKEHDEYYYHVTEPQLSSYEKILLRDVREIIHHRLLEASLKGVRKEDLLKRLVREVVADYIIEIEPILFFKIEYYILRDYLRFGKLTPLMKDAYIEDISCNGWEKPIYIYHKRYRDIETNVVFEKRELDEFVQVFTQKGGKHISKRDPLIHATMPDGSRIQLTFSDEITKHGSTFTIRKFNEMPTTPIDLIAWKTFSPETLAYLWLAVENAKSLLFIGGTASGKTTSLNAISLFIPLRAKIVTLEDTREIRLPHPNWIPDVTRVSVSGTGENVDMYKLLKSALRQRPEYLLVGEVRGEEALTLFQAMSTGHTTFSTMHADSVETAIRRLESPPINVPRGMLEALDIISVQAQTHVNGERVRRNLKLTEITGIDTSTRNIKTIEVFRWDPALDEFYRSGNSEVAASIMQLRGWDRTELEEELNKRRIVLEFMFNKGIRDFDTVTKLIHDFQSDPAKVMKWINLDAWSKLATRNRSRAGSAVAT</sequence>
<gene>
    <name evidence="5" type="ORF">SCAL_001186</name>
</gene>
<feature type="domain" description="PilB3-like C-terminal" evidence="3">
    <location>
        <begin position="455"/>
        <end position="519"/>
    </location>
</feature>
<comment type="similarity">
    <text evidence="1">Belongs to the GSP E family.</text>
</comment>
<reference evidence="5" key="1">
    <citation type="submission" date="2016-05" db="EMBL/GenBank/DDBJ databases">
        <title>Microbial consortia oxidize butane by reversing methanogenesis.</title>
        <authorList>
            <person name="Laso-Perez R."/>
            <person name="Richter M."/>
            <person name="Wegener G."/>
            <person name="Musat F."/>
        </authorList>
    </citation>
    <scope>NUCLEOTIDE SEQUENCE [LARGE SCALE GENOMIC DNA]</scope>
    <source>
        <strain evidence="5">BOX2</strain>
    </source>
</reference>
<evidence type="ECO:0000313" key="5">
    <source>
        <dbReference type="EMBL" id="OFV67811.1"/>
    </source>
</evidence>
<dbReference type="Gene3D" id="3.30.450.380">
    <property type="match status" value="1"/>
</dbReference>
<dbReference type="Pfam" id="PF00437">
    <property type="entry name" value="T2SSE"/>
    <property type="match status" value="1"/>
</dbReference>
<accession>A0A1F2PAT6</accession>
<dbReference type="Proteomes" id="UP000186940">
    <property type="component" value="Unassembled WGS sequence"/>
</dbReference>
<dbReference type="PANTHER" id="PTHR30486:SF6">
    <property type="entry name" value="TYPE IV PILUS RETRACTATION ATPASE PILT"/>
    <property type="match status" value="1"/>
</dbReference>
<dbReference type="Gene3D" id="3.40.50.300">
    <property type="entry name" value="P-loop containing nucleotide triphosphate hydrolases"/>
    <property type="match status" value="1"/>
</dbReference>
<feature type="domain" description="PilB3-like N-terminal" evidence="4">
    <location>
        <begin position="5"/>
        <end position="71"/>
    </location>
</feature>
<feature type="domain" description="Bacterial type II secretion system protein E" evidence="2">
    <location>
        <begin position="199"/>
        <end position="398"/>
    </location>
</feature>
<dbReference type="Pfam" id="PF23990">
    <property type="entry name" value="PilB3_N"/>
    <property type="match status" value="1"/>
</dbReference>
<evidence type="ECO:0000259" key="3">
    <source>
        <dbReference type="Pfam" id="PF23989"/>
    </source>
</evidence>
<proteinExistence type="inferred from homology"/>
<dbReference type="InterPro" id="IPR001482">
    <property type="entry name" value="T2SS/T4SS_dom"/>
</dbReference>
<dbReference type="GO" id="GO:0016887">
    <property type="term" value="F:ATP hydrolysis activity"/>
    <property type="evidence" value="ECO:0007669"/>
    <property type="project" value="InterPro"/>
</dbReference>
<comment type="caution">
    <text evidence="5">The sequence shown here is derived from an EMBL/GenBank/DDBJ whole genome shotgun (WGS) entry which is preliminary data.</text>
</comment>
<dbReference type="PATRIC" id="fig|1838285.3.peg.1205"/>
<organism evidence="5 6">
    <name type="scientific">Candidatus Syntropharchaeum caldarium</name>
    <dbReference type="NCBI Taxonomy" id="1838285"/>
    <lineage>
        <taxon>Archaea</taxon>
        <taxon>Methanobacteriati</taxon>
        <taxon>Methanobacteriota</taxon>
        <taxon>Stenosarchaea group</taxon>
        <taxon>Methanomicrobia</taxon>
        <taxon>Methanosarcinales</taxon>
        <taxon>ANME-2 cluster</taxon>
        <taxon>Candidatus Syntropharchaeum</taxon>
    </lineage>
</organism>
<keyword evidence="6" id="KW-1185">Reference proteome</keyword>
<dbReference type="InterPro" id="IPR056571">
    <property type="entry name" value="PilB3-like_C"/>
</dbReference>
<dbReference type="InterPro" id="IPR050921">
    <property type="entry name" value="T4SS_GSP_E_ATPase"/>
</dbReference>
<dbReference type="CDD" id="cd01130">
    <property type="entry name" value="VirB11-like_ATPase"/>
    <property type="match status" value="1"/>
</dbReference>
<dbReference type="STRING" id="1838285.SCAL_001186"/>
<evidence type="ECO:0000313" key="6">
    <source>
        <dbReference type="Proteomes" id="UP000186940"/>
    </source>
</evidence>
<dbReference type="InterPro" id="IPR056570">
    <property type="entry name" value="PilB3-like_N"/>
</dbReference>
<evidence type="ECO:0000259" key="4">
    <source>
        <dbReference type="Pfam" id="PF23990"/>
    </source>
</evidence>
<dbReference type="PANTHER" id="PTHR30486">
    <property type="entry name" value="TWITCHING MOTILITY PROTEIN PILT"/>
    <property type="match status" value="1"/>
</dbReference>
<evidence type="ECO:0000256" key="1">
    <source>
        <dbReference type="ARBA" id="ARBA00006611"/>
    </source>
</evidence>
<protein>
    <submittedName>
        <fullName evidence="5">Type II secretion system protein E</fullName>
    </submittedName>
</protein>